<sequence>MIALGLLAHGIPNLRKEVLSADLTSRIEFSHARIAAFSNPRNNPDNFIWGEIATQLQAEEAIKPRRANGPKAVDQRQWEK</sequence>
<dbReference type="EMBL" id="JADJMS010000001">
    <property type="protein sequence ID" value="MBK7413784.1"/>
    <property type="molecule type" value="Genomic_DNA"/>
</dbReference>
<evidence type="ECO:0000313" key="1">
    <source>
        <dbReference type="EMBL" id="MBK7413784.1"/>
    </source>
</evidence>
<proteinExistence type="predicted"/>
<protein>
    <submittedName>
        <fullName evidence="1">Uncharacterized protein</fullName>
    </submittedName>
</protein>
<accession>A0A935JWE2</accession>
<dbReference type="Proteomes" id="UP000739411">
    <property type="component" value="Unassembled WGS sequence"/>
</dbReference>
<reference evidence="1 2" key="1">
    <citation type="submission" date="2020-10" db="EMBL/GenBank/DDBJ databases">
        <title>Connecting structure to function with the recovery of over 1000 high-quality activated sludge metagenome-assembled genomes encoding full-length rRNA genes using long-read sequencing.</title>
        <authorList>
            <person name="Singleton C.M."/>
            <person name="Petriglieri F."/>
            <person name="Kristensen J.M."/>
            <person name="Kirkegaard R.H."/>
            <person name="Michaelsen T.Y."/>
            <person name="Andersen M.H."/>
            <person name="Karst S.M."/>
            <person name="Dueholm M.S."/>
            <person name="Nielsen P.H."/>
            <person name="Albertsen M."/>
        </authorList>
    </citation>
    <scope>NUCLEOTIDE SEQUENCE [LARGE SCALE GENOMIC DNA]</scope>
    <source>
        <strain evidence="1">EsbW_18-Q3-R4-48_BATAC.463</strain>
    </source>
</reference>
<gene>
    <name evidence="1" type="ORF">IPJ38_00210</name>
</gene>
<organism evidence="1 2">
    <name type="scientific">Candidatus Dechloromonas phosphorivorans</name>
    <dbReference type="NCBI Taxonomy" id="2899244"/>
    <lineage>
        <taxon>Bacteria</taxon>
        <taxon>Pseudomonadati</taxon>
        <taxon>Pseudomonadota</taxon>
        <taxon>Betaproteobacteria</taxon>
        <taxon>Rhodocyclales</taxon>
        <taxon>Azonexaceae</taxon>
        <taxon>Dechloromonas</taxon>
    </lineage>
</organism>
<name>A0A935JWE2_9RHOO</name>
<comment type="caution">
    <text evidence="1">The sequence shown here is derived from an EMBL/GenBank/DDBJ whole genome shotgun (WGS) entry which is preliminary data.</text>
</comment>
<evidence type="ECO:0000313" key="2">
    <source>
        <dbReference type="Proteomes" id="UP000739411"/>
    </source>
</evidence>
<dbReference type="AlphaFoldDB" id="A0A935JWE2"/>